<name>L0RDK3_9BACT</name>
<dbReference type="Gene3D" id="3.20.20.370">
    <property type="entry name" value="Glycoside hydrolase/deacetylase"/>
    <property type="match status" value="1"/>
</dbReference>
<feature type="region of interest" description="Disordered" evidence="1">
    <location>
        <begin position="61"/>
        <end position="81"/>
    </location>
</feature>
<dbReference type="PANTHER" id="PTHR30105:SF2">
    <property type="entry name" value="DIVERGENT POLYSACCHARIDE DEACETYLASE SUPERFAMILY"/>
    <property type="match status" value="1"/>
</dbReference>
<dbReference type="SUPFAM" id="SSF88713">
    <property type="entry name" value="Glycoside hydrolase/deacetylase"/>
    <property type="match status" value="1"/>
</dbReference>
<dbReference type="GO" id="GO:0005975">
    <property type="term" value="P:carbohydrate metabolic process"/>
    <property type="evidence" value="ECO:0007669"/>
    <property type="project" value="InterPro"/>
</dbReference>
<protein>
    <recommendedName>
        <fullName evidence="5">Divergent polysaccharide deacetylase</fullName>
    </recommendedName>
</protein>
<dbReference type="KEGG" id="dhy:DESAM_22035"/>
<dbReference type="PATRIC" id="fig|1121451.3.peg.2259"/>
<evidence type="ECO:0008006" key="5">
    <source>
        <dbReference type="Google" id="ProtNLM"/>
    </source>
</evidence>
<dbReference type="AlphaFoldDB" id="L0RDK3"/>
<dbReference type="HOGENOM" id="CLU_041643_6_0_7"/>
<feature type="transmembrane region" description="Helical" evidence="2">
    <location>
        <begin position="29"/>
        <end position="50"/>
    </location>
</feature>
<dbReference type="PANTHER" id="PTHR30105">
    <property type="entry name" value="UNCHARACTERIZED YIBQ-RELATED"/>
    <property type="match status" value="1"/>
</dbReference>
<keyword evidence="2" id="KW-0812">Transmembrane</keyword>
<organism evidence="3 4">
    <name type="scientific">Maridesulfovibrio hydrothermalis AM13 = DSM 14728</name>
    <dbReference type="NCBI Taxonomy" id="1121451"/>
    <lineage>
        <taxon>Bacteria</taxon>
        <taxon>Pseudomonadati</taxon>
        <taxon>Thermodesulfobacteriota</taxon>
        <taxon>Desulfovibrionia</taxon>
        <taxon>Desulfovibrionales</taxon>
        <taxon>Desulfovibrionaceae</taxon>
        <taxon>Maridesulfovibrio</taxon>
    </lineage>
</organism>
<dbReference type="Pfam" id="PF04748">
    <property type="entry name" value="Polysacc_deac_2"/>
    <property type="match status" value="1"/>
</dbReference>
<sequence length="425" mass="46846">MENNTSENNDKPELPVEKSGIRAYLFKPAGIAALTVAAAACICLVIALIVSESSETNADLQKTVQEQQTEQQSETSQQNPAALYEEPTQGYLDDLVKQVDLTLINTLKAAKISMSDLKLEDVTLKEHQGRDFHFQQLRFPYKGDKKSFIAKVKAELKEAVANATVHEIAPDSWLISINGVPTHKFFIFAPLKKKKPAPHKVDPDGPKMAIVIDDMGEDLAFARGLANLDVHVTFSIWPKSSHVKKTVALAKKHGNEIMIHLPMQPKGYPKVNPGSDALLVGMDSAVIYKRVRAAVSKIPSATGLNNHMGSLFTEDYAGMSAVMTELRRNKLFFLDSRTTPKSAGRKTARKAGVTMYERNIFLDNVKDVGAIKYQLSKTAKIAKKTGQAIAIGHPNKETLQAIRQWVNENKGKINIVPVEELNPRG</sequence>
<evidence type="ECO:0000313" key="4">
    <source>
        <dbReference type="Proteomes" id="UP000010808"/>
    </source>
</evidence>
<dbReference type="CDD" id="cd10936">
    <property type="entry name" value="CE4_DAC2"/>
    <property type="match status" value="1"/>
</dbReference>
<dbReference type="STRING" id="1121451.DESAM_22035"/>
<dbReference type="InterPro" id="IPR006837">
    <property type="entry name" value="Divergent_DAC"/>
</dbReference>
<dbReference type="OrthoDB" id="9784811at2"/>
<gene>
    <name evidence="3" type="ORF">DESAM_22035</name>
</gene>
<accession>L0RDK3</accession>
<keyword evidence="4" id="KW-1185">Reference proteome</keyword>
<feature type="compositionally biased region" description="Low complexity" evidence="1">
    <location>
        <begin position="65"/>
        <end position="78"/>
    </location>
</feature>
<evidence type="ECO:0000256" key="1">
    <source>
        <dbReference type="SAM" id="MobiDB-lite"/>
    </source>
</evidence>
<dbReference type="Proteomes" id="UP000010808">
    <property type="component" value="Chromosome"/>
</dbReference>
<evidence type="ECO:0000313" key="3">
    <source>
        <dbReference type="EMBL" id="CCO24302.1"/>
    </source>
</evidence>
<dbReference type="eggNOG" id="COG2861">
    <property type="taxonomic scope" value="Bacteria"/>
</dbReference>
<dbReference type="RefSeq" id="WP_015336902.1">
    <property type="nucleotide sequence ID" value="NC_020055.1"/>
</dbReference>
<proteinExistence type="predicted"/>
<keyword evidence="2" id="KW-0472">Membrane</keyword>
<dbReference type="InterPro" id="IPR011330">
    <property type="entry name" value="Glyco_hydro/deAcase_b/a-brl"/>
</dbReference>
<reference evidence="3 4" key="1">
    <citation type="submission" date="2012-10" db="EMBL/GenBank/DDBJ databases">
        <authorList>
            <person name="Genoscope - CEA"/>
        </authorList>
    </citation>
    <scope>NUCLEOTIDE SEQUENCE [LARGE SCALE GENOMIC DNA]</scope>
    <source>
        <strain evidence="4">AM13 / DSM 14728</strain>
    </source>
</reference>
<evidence type="ECO:0000256" key="2">
    <source>
        <dbReference type="SAM" id="Phobius"/>
    </source>
</evidence>
<dbReference type="EMBL" id="FO203522">
    <property type="protein sequence ID" value="CCO24302.1"/>
    <property type="molecule type" value="Genomic_DNA"/>
</dbReference>
<keyword evidence="2" id="KW-1133">Transmembrane helix</keyword>